<evidence type="ECO:0000256" key="1">
    <source>
        <dbReference type="ARBA" id="ARBA00010364"/>
    </source>
</evidence>
<dbReference type="Pfam" id="PF02594">
    <property type="entry name" value="DUF167"/>
    <property type="match status" value="1"/>
</dbReference>
<comment type="similarity">
    <text evidence="1 2">Belongs to the UPF0235 family.</text>
</comment>
<dbReference type="SUPFAM" id="SSF69786">
    <property type="entry name" value="YggU-like"/>
    <property type="match status" value="1"/>
</dbReference>
<name>A0A932MLS9_UNCTE</name>
<feature type="region of interest" description="Disordered" evidence="3">
    <location>
        <begin position="1"/>
        <end position="26"/>
    </location>
</feature>
<dbReference type="AlphaFoldDB" id="A0A932MLS9"/>
<dbReference type="GO" id="GO:0005737">
    <property type="term" value="C:cytoplasm"/>
    <property type="evidence" value="ECO:0007669"/>
    <property type="project" value="TreeGrafter"/>
</dbReference>
<gene>
    <name evidence="4" type="ORF">HYZ11_07895</name>
</gene>
<dbReference type="NCBIfam" id="TIGR00251">
    <property type="entry name" value="DUF167 family protein"/>
    <property type="match status" value="1"/>
</dbReference>
<dbReference type="Proteomes" id="UP000782312">
    <property type="component" value="Unassembled WGS sequence"/>
</dbReference>
<organism evidence="4 5">
    <name type="scientific">Tectimicrobiota bacterium</name>
    <dbReference type="NCBI Taxonomy" id="2528274"/>
    <lineage>
        <taxon>Bacteria</taxon>
        <taxon>Pseudomonadati</taxon>
        <taxon>Nitrospinota/Tectimicrobiota group</taxon>
        <taxon>Candidatus Tectimicrobiota</taxon>
    </lineage>
</organism>
<comment type="caution">
    <text evidence="4">The sequence shown here is derived from an EMBL/GenBank/DDBJ whole genome shotgun (WGS) entry which is preliminary data.</text>
</comment>
<evidence type="ECO:0000256" key="2">
    <source>
        <dbReference type="HAMAP-Rule" id="MF_00634"/>
    </source>
</evidence>
<dbReference type="SMART" id="SM01152">
    <property type="entry name" value="DUF167"/>
    <property type="match status" value="1"/>
</dbReference>
<dbReference type="HAMAP" id="MF_00634">
    <property type="entry name" value="UPF0235"/>
    <property type="match status" value="1"/>
</dbReference>
<dbReference type="PANTHER" id="PTHR13420:SF7">
    <property type="entry name" value="UPF0235 PROTEIN C15ORF40"/>
    <property type="match status" value="1"/>
</dbReference>
<sequence length="108" mass="11486">MIPVRREADGSSFEVQVQPRSSRAAIEGEREGALRLRLTAPPVEGAANRQCIELLSEALGVPKSAVVIVSGATARRKRVRVRGLEPEAAEAKLRALCRGGAEGEGEGR</sequence>
<dbReference type="EMBL" id="JACPUR010000017">
    <property type="protein sequence ID" value="MBI3127509.1"/>
    <property type="molecule type" value="Genomic_DNA"/>
</dbReference>
<proteinExistence type="inferred from homology"/>
<dbReference type="Gene3D" id="3.30.1200.10">
    <property type="entry name" value="YggU-like"/>
    <property type="match status" value="1"/>
</dbReference>
<reference evidence="4" key="1">
    <citation type="submission" date="2020-07" db="EMBL/GenBank/DDBJ databases">
        <title>Huge and variable diversity of episymbiotic CPR bacteria and DPANN archaea in groundwater ecosystems.</title>
        <authorList>
            <person name="He C.Y."/>
            <person name="Keren R."/>
            <person name="Whittaker M."/>
            <person name="Farag I.F."/>
            <person name="Doudna J."/>
            <person name="Cate J.H.D."/>
            <person name="Banfield J.F."/>
        </authorList>
    </citation>
    <scope>NUCLEOTIDE SEQUENCE</scope>
    <source>
        <strain evidence="4">NC_groundwater_763_Ag_S-0.2um_68_21</strain>
    </source>
</reference>
<evidence type="ECO:0000313" key="5">
    <source>
        <dbReference type="Proteomes" id="UP000782312"/>
    </source>
</evidence>
<dbReference type="InterPro" id="IPR003746">
    <property type="entry name" value="DUF167"/>
</dbReference>
<dbReference type="InterPro" id="IPR036591">
    <property type="entry name" value="YggU-like_sf"/>
</dbReference>
<evidence type="ECO:0000313" key="4">
    <source>
        <dbReference type="EMBL" id="MBI3127509.1"/>
    </source>
</evidence>
<protein>
    <recommendedName>
        <fullName evidence="2">UPF0235 protein HYZ11_07895</fullName>
    </recommendedName>
</protein>
<dbReference type="PANTHER" id="PTHR13420">
    <property type="entry name" value="UPF0235 PROTEIN C15ORF40"/>
    <property type="match status" value="1"/>
</dbReference>
<evidence type="ECO:0000256" key="3">
    <source>
        <dbReference type="SAM" id="MobiDB-lite"/>
    </source>
</evidence>
<accession>A0A932MLS9</accession>